<keyword evidence="1" id="KW-1185">Reference proteome</keyword>
<dbReference type="WBParaSite" id="MBELARI_LOCUS7992">
    <property type="protein sequence ID" value="MBELARI_LOCUS7992"/>
    <property type="gene ID" value="MBELARI_LOCUS7992"/>
</dbReference>
<evidence type="ECO:0000313" key="2">
    <source>
        <dbReference type="WBParaSite" id="MBELARI_LOCUS7992"/>
    </source>
</evidence>
<sequence length="139" mass="16111">MVMIRPFDKKKVKIEIDPRIKIKTVDAMVAGVNIDEWEKEQSEMIFEYDYCPIGLNHIAGVKGWFWLNSGLMMDWVARCDRCSTHSPAIRRLLVRNMGGWCVGAMMMEARLKDELLRAIEEFLLARTLAFQGHLSQHDP</sequence>
<name>A0AAF3FMW0_9BILA</name>
<reference evidence="2" key="1">
    <citation type="submission" date="2024-02" db="UniProtKB">
        <authorList>
            <consortium name="WormBaseParasite"/>
        </authorList>
    </citation>
    <scope>IDENTIFICATION</scope>
</reference>
<proteinExistence type="predicted"/>
<dbReference type="AlphaFoldDB" id="A0AAF3FMW0"/>
<organism evidence="1 2">
    <name type="scientific">Mesorhabditis belari</name>
    <dbReference type="NCBI Taxonomy" id="2138241"/>
    <lineage>
        <taxon>Eukaryota</taxon>
        <taxon>Metazoa</taxon>
        <taxon>Ecdysozoa</taxon>
        <taxon>Nematoda</taxon>
        <taxon>Chromadorea</taxon>
        <taxon>Rhabditida</taxon>
        <taxon>Rhabditina</taxon>
        <taxon>Rhabditomorpha</taxon>
        <taxon>Rhabditoidea</taxon>
        <taxon>Rhabditidae</taxon>
        <taxon>Mesorhabditinae</taxon>
        <taxon>Mesorhabditis</taxon>
    </lineage>
</organism>
<accession>A0AAF3FMW0</accession>
<evidence type="ECO:0000313" key="1">
    <source>
        <dbReference type="Proteomes" id="UP000887575"/>
    </source>
</evidence>
<protein>
    <submittedName>
        <fullName evidence="2">Uncharacterized protein</fullName>
    </submittedName>
</protein>
<dbReference type="Proteomes" id="UP000887575">
    <property type="component" value="Unassembled WGS sequence"/>
</dbReference>